<dbReference type="InterPro" id="IPR011152">
    <property type="entry name" value="Pesterase_MJ0912"/>
</dbReference>
<dbReference type="SUPFAM" id="SSF56300">
    <property type="entry name" value="Metallo-dependent phosphatases"/>
    <property type="match status" value="1"/>
</dbReference>
<name>A0A7V3YI54_9BACT</name>
<dbReference type="GO" id="GO:0016791">
    <property type="term" value="F:phosphatase activity"/>
    <property type="evidence" value="ECO:0007669"/>
    <property type="project" value="TreeGrafter"/>
</dbReference>
<dbReference type="NCBIfam" id="TIGR00040">
    <property type="entry name" value="yfcE"/>
    <property type="match status" value="1"/>
</dbReference>
<keyword evidence="2" id="KW-0479">Metal-binding</keyword>
<dbReference type="InterPro" id="IPR029052">
    <property type="entry name" value="Metallo-depent_PP-like"/>
</dbReference>
<dbReference type="Pfam" id="PF12850">
    <property type="entry name" value="Metallophos_2"/>
    <property type="match status" value="1"/>
</dbReference>
<dbReference type="PIRSF" id="PIRSF000883">
    <property type="entry name" value="Pesterase_MJ0912"/>
    <property type="match status" value="1"/>
</dbReference>
<dbReference type="PANTHER" id="PTHR42850">
    <property type="entry name" value="METALLOPHOSPHOESTERASE"/>
    <property type="match status" value="1"/>
</dbReference>
<dbReference type="InterPro" id="IPR050126">
    <property type="entry name" value="Ap4A_hydrolase"/>
</dbReference>
<evidence type="ECO:0000256" key="1">
    <source>
        <dbReference type="ARBA" id="ARBA00008950"/>
    </source>
</evidence>
<evidence type="ECO:0000313" key="4">
    <source>
        <dbReference type="EMBL" id="HGI31525.1"/>
    </source>
</evidence>
<dbReference type="AlphaFoldDB" id="A0A7V3YI54"/>
<dbReference type="EC" id="3.1.4.-" evidence="2"/>
<dbReference type="Gene3D" id="3.60.21.10">
    <property type="match status" value="1"/>
</dbReference>
<dbReference type="PANTHER" id="PTHR42850:SF2">
    <property type="entry name" value="BLL5683 PROTEIN"/>
    <property type="match status" value="1"/>
</dbReference>
<dbReference type="InterPro" id="IPR000979">
    <property type="entry name" value="Phosphodiesterase_MJ0936/Vps29"/>
</dbReference>
<dbReference type="InterPro" id="IPR024654">
    <property type="entry name" value="Calcineurin-like_PHP_lpxH"/>
</dbReference>
<gene>
    <name evidence="4" type="ORF">ENV30_09530</name>
</gene>
<proteinExistence type="inferred from homology"/>
<evidence type="ECO:0000256" key="2">
    <source>
        <dbReference type="RuleBase" id="RU362039"/>
    </source>
</evidence>
<dbReference type="GO" id="GO:0005737">
    <property type="term" value="C:cytoplasm"/>
    <property type="evidence" value="ECO:0007669"/>
    <property type="project" value="TreeGrafter"/>
</dbReference>
<organism evidence="4">
    <name type="scientific">Candidatus Caldatribacterium californiense</name>
    <dbReference type="NCBI Taxonomy" id="1454726"/>
    <lineage>
        <taxon>Bacteria</taxon>
        <taxon>Pseudomonadati</taxon>
        <taxon>Atribacterota</taxon>
        <taxon>Atribacteria</taxon>
        <taxon>Atribacterales</taxon>
        <taxon>Candidatus Caldatribacteriaceae</taxon>
        <taxon>Candidatus Caldatribacterium</taxon>
    </lineage>
</organism>
<protein>
    <recommendedName>
        <fullName evidence="2">Phosphoesterase</fullName>
        <ecNumber evidence="2">3.1.4.-</ecNumber>
    </recommendedName>
</protein>
<accession>A0A7V3YI54</accession>
<reference evidence="4" key="1">
    <citation type="journal article" date="2020" name="mSystems">
        <title>Genome- and Community-Level Interaction Insights into Carbon Utilization and Element Cycling Functions of Hydrothermarchaeota in Hydrothermal Sediment.</title>
        <authorList>
            <person name="Zhou Z."/>
            <person name="Liu Y."/>
            <person name="Xu W."/>
            <person name="Pan J."/>
            <person name="Luo Z.H."/>
            <person name="Li M."/>
        </authorList>
    </citation>
    <scope>NUCLEOTIDE SEQUENCE [LARGE SCALE GENOMIC DNA]</scope>
    <source>
        <strain evidence="4">SpSt-747</strain>
    </source>
</reference>
<comment type="caution">
    <text evidence="4">The sequence shown here is derived from an EMBL/GenBank/DDBJ whole genome shotgun (WGS) entry which is preliminary data.</text>
</comment>
<feature type="domain" description="Calcineurin-like phosphoesterase" evidence="3">
    <location>
        <begin position="1"/>
        <end position="200"/>
    </location>
</feature>
<evidence type="ECO:0000259" key="3">
    <source>
        <dbReference type="Pfam" id="PF12850"/>
    </source>
</evidence>
<dbReference type="EMBL" id="DTFV01000134">
    <property type="protein sequence ID" value="HGI31525.1"/>
    <property type="molecule type" value="Genomic_DNA"/>
</dbReference>
<comment type="cofactor">
    <cofactor evidence="2">
        <name>a divalent metal cation</name>
        <dbReference type="ChEBI" id="CHEBI:60240"/>
    </cofactor>
</comment>
<dbReference type="GO" id="GO:0046872">
    <property type="term" value="F:metal ion binding"/>
    <property type="evidence" value="ECO:0007669"/>
    <property type="project" value="UniProtKB-KW"/>
</dbReference>
<sequence length="240" mass="27205">MRIAVFSDIHANLPALQSVLKDIRRTGVDVMVCLGDLVGYAPFPNEVIETVWDLEIPTIMGNYDQGVGFDLEDCGCAYRTEKEKALGQESLHWTRNTVTPKNKDFLRNLLPRYELEVGAFRFLFVHGSPRRINEYLFPDRPDSSFLHMMAGESANVLVCGHTHIPFFREVNGLFIVNDGSVGRPKDGDWRATWALLEVEEKLRVSFCRCEYDLTLLKEAYPRSGLPGEFLEDLLPSPGAH</sequence>
<comment type="similarity">
    <text evidence="1 2">Belongs to the metallophosphoesterase superfamily. YfcE family.</text>
</comment>